<keyword evidence="3" id="KW-1185">Reference proteome</keyword>
<feature type="signal peptide" evidence="1">
    <location>
        <begin position="1"/>
        <end position="32"/>
    </location>
</feature>
<comment type="caution">
    <text evidence="2">The sequence shown here is derived from an EMBL/GenBank/DDBJ whole genome shotgun (WGS) entry which is preliminary data.</text>
</comment>
<dbReference type="Proteomes" id="UP001363151">
    <property type="component" value="Unassembled WGS sequence"/>
</dbReference>
<accession>A0ABR1G6Y2</accession>
<reference evidence="2 3" key="1">
    <citation type="submission" date="2024-03" db="EMBL/GenBank/DDBJ databases">
        <title>Aureococcus anophagefferens CCMP1851 and Kratosvirus quantuckense: Draft genome of a second virus-susceptible host strain in the model system.</title>
        <authorList>
            <person name="Chase E."/>
            <person name="Truchon A.R."/>
            <person name="Schepens W."/>
            <person name="Wilhelm S.W."/>
        </authorList>
    </citation>
    <scope>NUCLEOTIDE SEQUENCE [LARGE SCALE GENOMIC DNA]</scope>
    <source>
        <strain evidence="2 3">CCMP1851</strain>
    </source>
</reference>
<dbReference type="Pfam" id="PF05935">
    <property type="entry name" value="Arylsulfotrans"/>
    <property type="match status" value="1"/>
</dbReference>
<keyword evidence="1" id="KW-0732">Signal</keyword>
<evidence type="ECO:0000313" key="3">
    <source>
        <dbReference type="Proteomes" id="UP001363151"/>
    </source>
</evidence>
<evidence type="ECO:0000256" key="1">
    <source>
        <dbReference type="SAM" id="SignalP"/>
    </source>
</evidence>
<dbReference type="EMBL" id="JBBJCI010000086">
    <property type="protein sequence ID" value="KAK7248807.1"/>
    <property type="molecule type" value="Genomic_DNA"/>
</dbReference>
<feature type="chain" id="PRO_5047207050" evidence="1">
    <location>
        <begin position="33"/>
        <end position="654"/>
    </location>
</feature>
<dbReference type="InterPro" id="IPR010262">
    <property type="entry name" value="Arylsulfotransferase_bact"/>
</dbReference>
<name>A0ABR1G6Y2_AURAN</name>
<organism evidence="2 3">
    <name type="scientific">Aureococcus anophagefferens</name>
    <name type="common">Harmful bloom alga</name>
    <dbReference type="NCBI Taxonomy" id="44056"/>
    <lineage>
        <taxon>Eukaryota</taxon>
        <taxon>Sar</taxon>
        <taxon>Stramenopiles</taxon>
        <taxon>Ochrophyta</taxon>
        <taxon>Pelagophyceae</taxon>
        <taxon>Pelagomonadales</taxon>
        <taxon>Pelagomonadaceae</taxon>
        <taxon>Aureococcus</taxon>
    </lineage>
</organism>
<gene>
    <name evidence="2" type="ORF">SO694_00041266</name>
</gene>
<protein>
    <submittedName>
        <fullName evidence="2">Uncharacterized protein</fullName>
    </submittedName>
</protein>
<dbReference type="PROSITE" id="PS51318">
    <property type="entry name" value="TAT"/>
    <property type="match status" value="1"/>
</dbReference>
<proteinExistence type="predicted"/>
<dbReference type="InterPro" id="IPR006311">
    <property type="entry name" value="TAT_signal"/>
</dbReference>
<evidence type="ECO:0000313" key="2">
    <source>
        <dbReference type="EMBL" id="KAK7248807.1"/>
    </source>
</evidence>
<sequence>MVAPRRRLAAACVVATAAVALVRLAAPGAASAAVELLALKAGALAAARPAPGGPSAGAATAARKDHLVATGKATSLPDGASASLSLAAAAGSHLCVEASVDVTFPRSSARGRNYSAVAVVVEMRYEASNASFYSAPVTAPVAGAAAAAVVDVCRLRAASRHYLAAWVDFGGDWRRVATTMHAAPALGIAAFDGVPFAAVSGASSFGLVTSQTIVEDNATGNVSFVGLVTVDADGYVVWYHALPPEETAYVVFDFAPPRAAEDGAAARSASQDVLVMRQASGYSGDGWVNSLLYRVAATGNVVGAYENSCARSDAHYNMFNHECRSETVARADGAVVGRALTLAYSVRSDFGNWTTAAALNKNLGETFRASYGDGAVPFVADKVVAWDDGAGVASEVYDLFDYFNPVDDAYASEAYASLDAACRVAGGKEAAVEWFHASSAGKAPNGDYLVTSRNLDLVVALSADGSGVAWTVAADPASVGARYASLELRDAAGAPSDRAKFYQPHAVSMPADDRLLLVDDGRFRANCSSADETETCYSRAVEYALDFEAGTATLAWEFEFPYAVAAVGERAAELDDVYNVAGGSVVKRSPSSYFVAFNSVDDGSGDGQPTLAFDVGADGAYVAEYKLPRVDRGCGSYRAMPSDSVNLETRDRPW</sequence>